<comment type="caution">
    <text evidence="6">The sequence shown here is derived from an EMBL/GenBank/DDBJ whole genome shotgun (WGS) entry which is preliminary data.</text>
</comment>
<proteinExistence type="predicted"/>
<dbReference type="SFLD" id="SFLDG01386">
    <property type="entry name" value="main_SPASM_domain-containing"/>
    <property type="match status" value="1"/>
</dbReference>
<evidence type="ECO:0000313" key="7">
    <source>
        <dbReference type="Proteomes" id="UP001299409"/>
    </source>
</evidence>
<dbReference type="Gene3D" id="3.20.20.70">
    <property type="entry name" value="Aldolase class I"/>
    <property type="match status" value="1"/>
</dbReference>
<dbReference type="SMART" id="SM00729">
    <property type="entry name" value="Elp3"/>
    <property type="match status" value="1"/>
</dbReference>
<dbReference type="InterPro" id="IPR006638">
    <property type="entry name" value="Elp3/MiaA/NifB-like_rSAM"/>
</dbReference>
<dbReference type="Pfam" id="PF04055">
    <property type="entry name" value="Radical_SAM"/>
    <property type="match status" value="1"/>
</dbReference>
<evidence type="ECO:0000256" key="4">
    <source>
        <dbReference type="ARBA" id="ARBA00023014"/>
    </source>
</evidence>
<evidence type="ECO:0000256" key="1">
    <source>
        <dbReference type="ARBA" id="ARBA00022691"/>
    </source>
</evidence>
<gene>
    <name evidence="6" type="ORF">LIP50_07440</name>
</gene>
<dbReference type="PANTHER" id="PTHR11228">
    <property type="entry name" value="RADICAL SAM DOMAIN PROTEIN"/>
    <property type="match status" value="1"/>
</dbReference>
<evidence type="ECO:0000259" key="5">
    <source>
        <dbReference type="PROSITE" id="PS51918"/>
    </source>
</evidence>
<dbReference type="PANTHER" id="PTHR11228:SF7">
    <property type="entry name" value="PQQA PEPTIDE CYCLASE"/>
    <property type="match status" value="1"/>
</dbReference>
<feature type="domain" description="Radical SAM core" evidence="5">
    <location>
        <begin position="21"/>
        <end position="240"/>
    </location>
</feature>
<dbReference type="CDD" id="cd01335">
    <property type="entry name" value="Radical_SAM"/>
    <property type="match status" value="1"/>
</dbReference>
<dbReference type="InterPro" id="IPR058240">
    <property type="entry name" value="rSAM_sf"/>
</dbReference>
<dbReference type="Proteomes" id="UP001299409">
    <property type="component" value="Unassembled WGS sequence"/>
</dbReference>
<evidence type="ECO:0000256" key="3">
    <source>
        <dbReference type="ARBA" id="ARBA00023004"/>
    </source>
</evidence>
<organism evidence="6 7">
    <name type="scientific">Intestinibacter bartlettii</name>
    <dbReference type="NCBI Taxonomy" id="261299"/>
    <lineage>
        <taxon>Bacteria</taxon>
        <taxon>Bacillati</taxon>
        <taxon>Bacillota</taxon>
        <taxon>Clostridia</taxon>
        <taxon>Peptostreptococcales</taxon>
        <taxon>Peptostreptococcaceae</taxon>
        <taxon>Intestinibacter</taxon>
    </lineage>
</organism>
<dbReference type="SFLD" id="SFLDS00029">
    <property type="entry name" value="Radical_SAM"/>
    <property type="match status" value="1"/>
</dbReference>
<dbReference type="InterPro" id="IPR013785">
    <property type="entry name" value="Aldolase_TIM"/>
</dbReference>
<dbReference type="InterPro" id="IPR007197">
    <property type="entry name" value="rSAM"/>
</dbReference>
<keyword evidence="3" id="KW-0408">Iron</keyword>
<keyword evidence="4" id="KW-0411">Iron-sulfur</keyword>
<dbReference type="InterPro" id="IPR050377">
    <property type="entry name" value="Radical_SAM_PqqE_MftC-like"/>
</dbReference>
<dbReference type="SUPFAM" id="SSF102114">
    <property type="entry name" value="Radical SAM enzymes"/>
    <property type="match status" value="1"/>
</dbReference>
<accession>A0ABS8CX26</accession>
<dbReference type="SFLD" id="SFLDG01067">
    <property type="entry name" value="SPASM/twitch_domain_containing"/>
    <property type="match status" value="1"/>
</dbReference>
<keyword evidence="7" id="KW-1185">Reference proteome</keyword>
<evidence type="ECO:0000256" key="2">
    <source>
        <dbReference type="ARBA" id="ARBA00022723"/>
    </source>
</evidence>
<keyword evidence="2" id="KW-0479">Metal-binding</keyword>
<dbReference type="EMBL" id="JAJBMB010000006">
    <property type="protein sequence ID" value="MCB5446028.1"/>
    <property type="molecule type" value="Genomic_DNA"/>
</dbReference>
<name>A0ABS8CX26_9FIRM</name>
<sequence length="373" mass="42497">MKQRLIEPRLTEFLHRKASITSTPISGTFELSPLCNMDCKMCYIKMSKEKQESIARLRTNDEWLGLAKDTKDRGMLFLLLTGGEPFLVKDFKELYIELHKMGFCLSINSNGTMINEDVIKWLKHYPPTRINITLYGASDETYARLCDNPKGFTQVKAALDLLKENNIQVKLNCSVTPYNKDDLRKMMKFAQDNDLVIQATSYMFPPLRKDSTQIGQNNRFSPNDASLYGAYISAYSNGFDNFKAYVESGQIELYDTDDDCGVIEGDSMRCRAGITSFWMTWEGKMLPCGMIPDEGKDPWEVGFDSAWENAKNIVKDIKLPVECAGCGKKERCKACAAMVYTETGSYDKVPQYRCEMTNFYQDACKKVLCELES</sequence>
<reference evidence="6 7" key="1">
    <citation type="submission" date="2021-10" db="EMBL/GenBank/DDBJ databases">
        <title>Collection of gut derived symbiotic bacterial strains cultured from healthy donors.</title>
        <authorList>
            <person name="Lin H."/>
            <person name="Littmann E."/>
            <person name="Claire K."/>
            <person name="Pamer E."/>
        </authorList>
    </citation>
    <scope>NUCLEOTIDE SEQUENCE [LARGE SCALE GENOMIC DNA]</scope>
    <source>
        <strain evidence="6 7">MSK.17.68</strain>
    </source>
</reference>
<dbReference type="RefSeq" id="WP_226924168.1">
    <property type="nucleotide sequence ID" value="NZ_BAABXU010000001.1"/>
</dbReference>
<dbReference type="PROSITE" id="PS51918">
    <property type="entry name" value="RADICAL_SAM"/>
    <property type="match status" value="1"/>
</dbReference>
<protein>
    <submittedName>
        <fullName evidence="6">Radical SAM protein</fullName>
    </submittedName>
</protein>
<keyword evidence="1" id="KW-0949">S-adenosyl-L-methionine</keyword>
<evidence type="ECO:0000313" key="6">
    <source>
        <dbReference type="EMBL" id="MCB5446028.1"/>
    </source>
</evidence>